<evidence type="ECO:0000313" key="2">
    <source>
        <dbReference type="Proteomes" id="UP000785679"/>
    </source>
</evidence>
<dbReference type="EMBL" id="RRYP01004195">
    <property type="protein sequence ID" value="TNV83074.1"/>
    <property type="molecule type" value="Genomic_DNA"/>
</dbReference>
<sequence length="80" mass="9589">MYSSRCYFSTSLYLEICCLINLRFMPHSKQRKSMCYLSSQLRCFKLILFVLKFLPFTPQQIFHLLLVNASTHALRQQPFF</sequence>
<name>A0A8J8T5J2_HALGN</name>
<gene>
    <name evidence="1" type="ORF">FGO68_gene16329</name>
</gene>
<organism evidence="1 2">
    <name type="scientific">Halteria grandinella</name>
    <dbReference type="NCBI Taxonomy" id="5974"/>
    <lineage>
        <taxon>Eukaryota</taxon>
        <taxon>Sar</taxon>
        <taxon>Alveolata</taxon>
        <taxon>Ciliophora</taxon>
        <taxon>Intramacronucleata</taxon>
        <taxon>Spirotrichea</taxon>
        <taxon>Stichotrichia</taxon>
        <taxon>Sporadotrichida</taxon>
        <taxon>Halteriidae</taxon>
        <taxon>Halteria</taxon>
    </lineage>
</organism>
<evidence type="ECO:0000313" key="1">
    <source>
        <dbReference type="EMBL" id="TNV83074.1"/>
    </source>
</evidence>
<reference evidence="1" key="1">
    <citation type="submission" date="2019-06" db="EMBL/GenBank/DDBJ databases">
        <authorList>
            <person name="Zheng W."/>
        </authorList>
    </citation>
    <scope>NUCLEOTIDE SEQUENCE</scope>
    <source>
        <strain evidence="1">QDHG01</strain>
    </source>
</reference>
<dbReference type="AlphaFoldDB" id="A0A8J8T5J2"/>
<dbReference type="Proteomes" id="UP000785679">
    <property type="component" value="Unassembled WGS sequence"/>
</dbReference>
<keyword evidence="2" id="KW-1185">Reference proteome</keyword>
<accession>A0A8J8T5J2</accession>
<comment type="caution">
    <text evidence="1">The sequence shown here is derived from an EMBL/GenBank/DDBJ whole genome shotgun (WGS) entry which is preliminary data.</text>
</comment>
<proteinExistence type="predicted"/>
<protein>
    <submittedName>
        <fullName evidence="1">Uncharacterized protein</fullName>
    </submittedName>
</protein>